<evidence type="ECO:0000256" key="1">
    <source>
        <dbReference type="SAM" id="MobiDB-lite"/>
    </source>
</evidence>
<keyword evidence="2" id="KW-1133">Transmembrane helix</keyword>
<organism evidence="3 4">
    <name type="scientific">Triplophysa tibetana</name>
    <dbReference type="NCBI Taxonomy" id="1572043"/>
    <lineage>
        <taxon>Eukaryota</taxon>
        <taxon>Metazoa</taxon>
        <taxon>Chordata</taxon>
        <taxon>Craniata</taxon>
        <taxon>Vertebrata</taxon>
        <taxon>Euteleostomi</taxon>
        <taxon>Actinopterygii</taxon>
        <taxon>Neopterygii</taxon>
        <taxon>Teleostei</taxon>
        <taxon>Ostariophysi</taxon>
        <taxon>Cypriniformes</taxon>
        <taxon>Nemacheilidae</taxon>
        <taxon>Triplophysa</taxon>
    </lineage>
</organism>
<feature type="region of interest" description="Disordered" evidence="1">
    <location>
        <begin position="91"/>
        <end position="114"/>
    </location>
</feature>
<protein>
    <submittedName>
        <fullName evidence="3">Uncharacterized protein</fullName>
    </submittedName>
</protein>
<evidence type="ECO:0000256" key="2">
    <source>
        <dbReference type="SAM" id="Phobius"/>
    </source>
</evidence>
<dbReference type="EMBL" id="SOYY01000004">
    <property type="protein sequence ID" value="KAA0722708.1"/>
    <property type="molecule type" value="Genomic_DNA"/>
</dbReference>
<keyword evidence="4" id="KW-1185">Reference proteome</keyword>
<evidence type="ECO:0000313" key="4">
    <source>
        <dbReference type="Proteomes" id="UP000324632"/>
    </source>
</evidence>
<gene>
    <name evidence="3" type="ORF">E1301_Tti015467</name>
</gene>
<keyword evidence="2" id="KW-0472">Membrane</keyword>
<dbReference type="AlphaFoldDB" id="A0A5A9PLL3"/>
<dbReference type="Proteomes" id="UP000324632">
    <property type="component" value="Chromosome 4"/>
</dbReference>
<reference evidence="3 4" key="1">
    <citation type="journal article" date="2019" name="Mol. Ecol. Resour.">
        <title>Chromosome-level genome assembly of Triplophysa tibetana, a fish adapted to the harsh high-altitude environment of the Tibetan Plateau.</title>
        <authorList>
            <person name="Yang X."/>
            <person name="Liu H."/>
            <person name="Ma Z."/>
            <person name="Zou Y."/>
            <person name="Zou M."/>
            <person name="Mao Y."/>
            <person name="Li X."/>
            <person name="Wang H."/>
            <person name="Chen T."/>
            <person name="Wang W."/>
            <person name="Yang R."/>
        </authorList>
    </citation>
    <scope>NUCLEOTIDE SEQUENCE [LARGE SCALE GENOMIC DNA]</scope>
    <source>
        <strain evidence="3">TTIB1903HZAU</strain>
        <tissue evidence="3">Muscle</tissue>
    </source>
</reference>
<name>A0A5A9PLL3_9TELE</name>
<accession>A0A5A9PLL3</accession>
<keyword evidence="2" id="KW-0812">Transmembrane</keyword>
<proteinExistence type="predicted"/>
<comment type="caution">
    <text evidence="3">The sequence shown here is derived from an EMBL/GenBank/DDBJ whole genome shotgun (WGS) entry which is preliminary data.</text>
</comment>
<feature type="compositionally biased region" description="Basic and acidic residues" evidence="1">
    <location>
        <begin position="98"/>
        <end position="108"/>
    </location>
</feature>
<sequence>MSNTTIIRQIVGPPGSFLNLIISLSLWFILPVTFLLASVMCDLEVSGMFNPDVKASLRIRHWIRGFQLIFHLPDGSSEHHPPLSYIRRYLDGDSGTHSSDRKKQDSRRTGAMRSSAVSLKLHLTRLELNLSPEAPRDVPPSVQGEGGCISERGFLNLQECSSGLTLPPDPPAGDNTNRITALQTLRLSGFDVTSTLKQKEFYPEGIAVWLLYYGCNVMCLEL</sequence>
<feature type="transmembrane region" description="Helical" evidence="2">
    <location>
        <begin position="20"/>
        <end position="41"/>
    </location>
</feature>
<evidence type="ECO:0000313" key="3">
    <source>
        <dbReference type="EMBL" id="KAA0722708.1"/>
    </source>
</evidence>